<keyword evidence="1" id="KW-0732">Signal</keyword>
<reference evidence="2" key="1">
    <citation type="submission" date="2018-01" db="EMBL/GenBank/DDBJ databases">
        <title>An insight into the sialome of Amazonian anophelines.</title>
        <authorList>
            <person name="Ribeiro J.M."/>
            <person name="Scarpassa V."/>
            <person name="Calvo E."/>
        </authorList>
    </citation>
    <scope>NUCLEOTIDE SEQUENCE</scope>
</reference>
<dbReference type="EMBL" id="GGFL01008045">
    <property type="protein sequence ID" value="MBW72223.1"/>
    <property type="molecule type" value="Transcribed_RNA"/>
</dbReference>
<dbReference type="AlphaFoldDB" id="A0A2M4D3T3"/>
<evidence type="ECO:0000313" key="2">
    <source>
        <dbReference type="EMBL" id="MBW72223.1"/>
    </source>
</evidence>
<organism evidence="2">
    <name type="scientific">Anopheles darlingi</name>
    <name type="common">Mosquito</name>
    <dbReference type="NCBI Taxonomy" id="43151"/>
    <lineage>
        <taxon>Eukaryota</taxon>
        <taxon>Metazoa</taxon>
        <taxon>Ecdysozoa</taxon>
        <taxon>Arthropoda</taxon>
        <taxon>Hexapoda</taxon>
        <taxon>Insecta</taxon>
        <taxon>Pterygota</taxon>
        <taxon>Neoptera</taxon>
        <taxon>Endopterygota</taxon>
        <taxon>Diptera</taxon>
        <taxon>Nematocera</taxon>
        <taxon>Culicoidea</taxon>
        <taxon>Culicidae</taxon>
        <taxon>Anophelinae</taxon>
        <taxon>Anopheles</taxon>
    </lineage>
</organism>
<feature type="signal peptide" evidence="1">
    <location>
        <begin position="1"/>
        <end position="21"/>
    </location>
</feature>
<proteinExistence type="predicted"/>
<protein>
    <submittedName>
        <fullName evidence="2">Putative secreted protein</fullName>
    </submittedName>
</protein>
<accession>A0A2M4D3T3</accession>
<name>A0A2M4D3T3_ANODA</name>
<sequence length="69" mass="7513">MCSLLFSVLITTVSNVSVCVGIITQDRGRKVPFPSLPLPHSYPGTLLSLKSSERRTGADTRRHITRSAS</sequence>
<feature type="chain" id="PRO_5014882636" evidence="1">
    <location>
        <begin position="22"/>
        <end position="69"/>
    </location>
</feature>
<evidence type="ECO:0000256" key="1">
    <source>
        <dbReference type="SAM" id="SignalP"/>
    </source>
</evidence>